<dbReference type="OrthoDB" id="6075958at2"/>
<dbReference type="PROSITE" id="PS00108">
    <property type="entry name" value="PROTEIN_KINASE_ST"/>
    <property type="match status" value="1"/>
</dbReference>
<evidence type="ECO:0000313" key="1">
    <source>
        <dbReference type="EMBL" id="EAW32385.1"/>
    </source>
</evidence>
<dbReference type="GO" id="GO:0004672">
    <property type="term" value="F:protein kinase activity"/>
    <property type="evidence" value="ECO:0007669"/>
    <property type="project" value="InterPro"/>
</dbReference>
<dbReference type="STRING" id="247633.GP2143_14056"/>
<evidence type="ECO:0000313" key="2">
    <source>
        <dbReference type="Proteomes" id="UP000004931"/>
    </source>
</evidence>
<dbReference type="Gene3D" id="1.10.510.10">
    <property type="entry name" value="Transferase(Phosphotransferase) domain 1"/>
    <property type="match status" value="1"/>
</dbReference>
<proteinExistence type="predicted"/>
<organism evidence="1 2">
    <name type="scientific">marine gamma proteobacterium HTCC2143</name>
    <dbReference type="NCBI Taxonomy" id="247633"/>
    <lineage>
        <taxon>Bacteria</taxon>
        <taxon>Pseudomonadati</taxon>
        <taxon>Pseudomonadota</taxon>
        <taxon>Gammaproteobacteria</taxon>
        <taxon>Cellvibrionales</taxon>
        <taxon>Spongiibacteraceae</taxon>
        <taxon>BD1-7 clade</taxon>
    </lineage>
</organism>
<comment type="caution">
    <text evidence="1">The sequence shown here is derived from an EMBL/GenBank/DDBJ whole genome shotgun (WGS) entry which is preliminary data.</text>
</comment>
<dbReference type="InterPro" id="IPR008271">
    <property type="entry name" value="Ser/Thr_kinase_AS"/>
</dbReference>
<dbReference type="InterPro" id="IPR011009">
    <property type="entry name" value="Kinase-like_dom_sf"/>
</dbReference>
<dbReference type="SUPFAM" id="SSF56112">
    <property type="entry name" value="Protein kinase-like (PK-like)"/>
    <property type="match status" value="2"/>
</dbReference>
<sequence length="462" mass="52991">MKIDKNHLTKIIDSGMLPAGIPFVNGVGLELTELLREIKGKRYVYRGFANGKSVVIKCFLGSKVREARREIEGLKLLDEAAIKTAPILWQIIDPSVAILVYQFVDGEDLSKRYQRQEFALVDKEDWFLAAFNMLKEFHQAKLIQHDIHLGNFIFNDNGLVAIDTATVRKVKHAKEFRENVALFLAQFYDCNIGSLTELIDYYCADFADQKIDTQQFRDLLLQIQKKRFDKALSKTMRDCTQYQTISKAGYTGMQQREYHGVVAHLLDNDIDKLMENGEPLKLGNSSTVSLVELENKAYVIKRYNQKNLLVLLKRQFRASRAKISWLAANWLTMIGIHTPKPVAFLETNRGGLKREAYFIAEYVKGVDLKDKISASDENSGYLVDLSYLFQMMQRYRFSHGDMKATNLLVVGSSLWVTDLDAVQLNLSQKKSGKGFRKDSQRLLKNWQDDNEISEIVKRCVNT</sequence>
<dbReference type="Pfam" id="PF06293">
    <property type="entry name" value="Kdo"/>
    <property type="match status" value="1"/>
</dbReference>
<keyword evidence="2" id="KW-1185">Reference proteome</keyword>
<dbReference type="EMBL" id="AAVT01000001">
    <property type="protein sequence ID" value="EAW32385.1"/>
    <property type="molecule type" value="Genomic_DNA"/>
</dbReference>
<dbReference type="AlphaFoldDB" id="A0Y8D1"/>
<dbReference type="Gene3D" id="3.30.200.20">
    <property type="entry name" value="Phosphorylase Kinase, domain 1"/>
    <property type="match status" value="1"/>
</dbReference>
<protein>
    <submittedName>
        <fullName evidence="1">Uncharacterized protein</fullName>
    </submittedName>
</protein>
<dbReference type="Proteomes" id="UP000004931">
    <property type="component" value="Unassembled WGS sequence"/>
</dbReference>
<accession>A0Y8D1</accession>
<reference evidence="1 2" key="1">
    <citation type="journal article" date="2010" name="J. Bacteriol.">
        <title>Genome sequence of the oligotrophic marine Gammaproteobacterium HTCC2143, isolated from the Oregon Coast.</title>
        <authorList>
            <person name="Oh H.M."/>
            <person name="Kang I."/>
            <person name="Ferriera S."/>
            <person name="Giovannoni S.J."/>
            <person name="Cho J.C."/>
        </authorList>
    </citation>
    <scope>NUCLEOTIDE SEQUENCE [LARGE SCALE GENOMIC DNA]</scope>
    <source>
        <strain evidence="1 2">HTCC2143</strain>
    </source>
</reference>
<dbReference type="eggNOG" id="COG0515">
    <property type="taxonomic scope" value="Bacteria"/>
</dbReference>
<gene>
    <name evidence="1" type="ORF">GP2143_14056</name>
</gene>
<name>A0Y8D1_9GAMM</name>